<accession>A0A918P213</accession>
<evidence type="ECO:0000256" key="1">
    <source>
        <dbReference type="SAM" id="MobiDB-lite"/>
    </source>
</evidence>
<keyword evidence="3" id="KW-1185">Reference proteome</keyword>
<reference evidence="2" key="2">
    <citation type="submission" date="2020-09" db="EMBL/GenBank/DDBJ databases">
        <authorList>
            <person name="Sun Q."/>
            <person name="Ohkuma M."/>
        </authorList>
    </citation>
    <scope>NUCLEOTIDE SEQUENCE</scope>
    <source>
        <strain evidence="2">JCM 4790</strain>
    </source>
</reference>
<dbReference type="AlphaFoldDB" id="A0A918P213"/>
<proteinExistence type="predicted"/>
<dbReference type="Proteomes" id="UP000619244">
    <property type="component" value="Unassembled WGS sequence"/>
</dbReference>
<name>A0A918P213_9ACTN</name>
<sequence length="67" mass="7014">MIIKLPTQRMTSASQGDLAVWAGGGAGVDMRAIPSRGSENQGDERPGGAPKGRPLPWGTTCYSPHHV</sequence>
<protein>
    <submittedName>
        <fullName evidence="2">Uncharacterized protein</fullName>
    </submittedName>
</protein>
<gene>
    <name evidence="2" type="ORF">GCM10010358_77230</name>
</gene>
<organism evidence="2 3">
    <name type="scientific">Streptomyces minutiscleroticus</name>
    <dbReference type="NCBI Taxonomy" id="68238"/>
    <lineage>
        <taxon>Bacteria</taxon>
        <taxon>Bacillati</taxon>
        <taxon>Actinomycetota</taxon>
        <taxon>Actinomycetes</taxon>
        <taxon>Kitasatosporales</taxon>
        <taxon>Streptomycetaceae</taxon>
        <taxon>Streptomyces</taxon>
    </lineage>
</organism>
<evidence type="ECO:0000313" key="3">
    <source>
        <dbReference type="Proteomes" id="UP000619244"/>
    </source>
</evidence>
<dbReference type="EMBL" id="BMVU01000090">
    <property type="protein sequence ID" value="GGY13520.1"/>
    <property type="molecule type" value="Genomic_DNA"/>
</dbReference>
<evidence type="ECO:0000313" key="2">
    <source>
        <dbReference type="EMBL" id="GGY13520.1"/>
    </source>
</evidence>
<reference evidence="2" key="1">
    <citation type="journal article" date="2014" name="Int. J. Syst. Evol. Microbiol.">
        <title>Complete genome sequence of Corynebacterium casei LMG S-19264T (=DSM 44701T), isolated from a smear-ripened cheese.</title>
        <authorList>
            <consortium name="US DOE Joint Genome Institute (JGI-PGF)"/>
            <person name="Walter F."/>
            <person name="Albersmeier A."/>
            <person name="Kalinowski J."/>
            <person name="Ruckert C."/>
        </authorList>
    </citation>
    <scope>NUCLEOTIDE SEQUENCE</scope>
    <source>
        <strain evidence="2">JCM 4790</strain>
    </source>
</reference>
<feature type="region of interest" description="Disordered" evidence="1">
    <location>
        <begin position="30"/>
        <end position="67"/>
    </location>
</feature>
<comment type="caution">
    <text evidence="2">The sequence shown here is derived from an EMBL/GenBank/DDBJ whole genome shotgun (WGS) entry which is preliminary data.</text>
</comment>